<evidence type="ECO:0000313" key="2">
    <source>
        <dbReference type="Proteomes" id="UP000198553"/>
    </source>
</evidence>
<dbReference type="Proteomes" id="UP000198553">
    <property type="component" value="Unassembled WGS sequence"/>
</dbReference>
<dbReference type="InterPro" id="IPR046126">
    <property type="entry name" value="DUF6123"/>
</dbReference>
<dbReference type="Pfam" id="PF19618">
    <property type="entry name" value="DUF6123"/>
    <property type="match status" value="1"/>
</dbReference>
<protein>
    <submittedName>
        <fullName evidence="1">Uncharacterized protein</fullName>
    </submittedName>
</protein>
<dbReference type="OrthoDB" id="2453381at2"/>
<proteinExistence type="predicted"/>
<dbReference type="AlphaFoldDB" id="A0A1H8BIF5"/>
<sequence length="90" mass="10356">MNTLEDYLLSLKSKGFHFGEDAIGFIYFGKQYTEASDELINTAIEITLKVQKRFDGSFYISLLETFMANEIKGRREALNFVKVKQLLPLP</sequence>
<dbReference type="RefSeq" id="WP_090744414.1">
    <property type="nucleotide sequence ID" value="NZ_FOBW01000006.1"/>
</dbReference>
<gene>
    <name evidence="1" type="ORF">SAMN05192533_10653</name>
</gene>
<accession>A0A1H8BIF5</accession>
<name>A0A1H8BIF5_9BACI</name>
<dbReference type="EMBL" id="FOBW01000006">
    <property type="protein sequence ID" value="SEM82681.1"/>
    <property type="molecule type" value="Genomic_DNA"/>
</dbReference>
<keyword evidence="2" id="KW-1185">Reference proteome</keyword>
<organism evidence="1 2">
    <name type="scientific">Mesobacillus persicus</name>
    <dbReference type="NCBI Taxonomy" id="930146"/>
    <lineage>
        <taxon>Bacteria</taxon>
        <taxon>Bacillati</taxon>
        <taxon>Bacillota</taxon>
        <taxon>Bacilli</taxon>
        <taxon>Bacillales</taxon>
        <taxon>Bacillaceae</taxon>
        <taxon>Mesobacillus</taxon>
    </lineage>
</organism>
<reference evidence="2" key="1">
    <citation type="submission" date="2016-10" db="EMBL/GenBank/DDBJ databases">
        <authorList>
            <person name="Varghese N."/>
            <person name="Submissions S."/>
        </authorList>
    </citation>
    <scope>NUCLEOTIDE SEQUENCE [LARGE SCALE GENOMIC DNA]</scope>
    <source>
        <strain evidence="2">B48,IBRC-M 10115,DSM 25386,CECT 8001</strain>
    </source>
</reference>
<dbReference type="STRING" id="930146.SAMN05192533_10653"/>
<evidence type="ECO:0000313" key="1">
    <source>
        <dbReference type="EMBL" id="SEM82681.1"/>
    </source>
</evidence>